<evidence type="ECO:0000313" key="5">
    <source>
        <dbReference type="Proteomes" id="UP000253529"/>
    </source>
</evidence>
<organism evidence="4 5">
    <name type="scientific">Roseiarcus fermentans</name>
    <dbReference type="NCBI Taxonomy" id="1473586"/>
    <lineage>
        <taxon>Bacteria</taxon>
        <taxon>Pseudomonadati</taxon>
        <taxon>Pseudomonadota</taxon>
        <taxon>Alphaproteobacteria</taxon>
        <taxon>Hyphomicrobiales</taxon>
        <taxon>Roseiarcaceae</taxon>
        <taxon>Roseiarcus</taxon>
    </lineage>
</organism>
<feature type="domain" description="Ice-binding protein C-terminal" evidence="2">
    <location>
        <begin position="302"/>
        <end position="325"/>
    </location>
</feature>
<dbReference type="EMBL" id="QNRK01000014">
    <property type="protein sequence ID" value="RBP12274.1"/>
    <property type="molecule type" value="Genomic_DNA"/>
</dbReference>
<protein>
    <submittedName>
        <fullName evidence="4">Putative secreted protein with PEP-CTERM sorting signal/choice-of-anchor A domain-containing protein</fullName>
    </submittedName>
</protein>
<evidence type="ECO:0000256" key="1">
    <source>
        <dbReference type="SAM" id="SignalP"/>
    </source>
</evidence>
<dbReference type="Pfam" id="PF07589">
    <property type="entry name" value="PEP-CTERM"/>
    <property type="match status" value="1"/>
</dbReference>
<keyword evidence="5" id="KW-1185">Reference proteome</keyword>
<evidence type="ECO:0000313" key="4">
    <source>
        <dbReference type="EMBL" id="RBP12274.1"/>
    </source>
</evidence>
<dbReference type="OrthoDB" id="8775303at2"/>
<feature type="signal peptide" evidence="1">
    <location>
        <begin position="1"/>
        <end position="32"/>
    </location>
</feature>
<evidence type="ECO:0000259" key="3">
    <source>
        <dbReference type="Pfam" id="PF20597"/>
    </source>
</evidence>
<reference evidence="4 5" key="1">
    <citation type="submission" date="2018-06" db="EMBL/GenBank/DDBJ databases">
        <title>Genomic Encyclopedia of Type Strains, Phase IV (KMG-IV): sequencing the most valuable type-strain genomes for metagenomic binning, comparative biology and taxonomic classification.</title>
        <authorList>
            <person name="Goeker M."/>
        </authorList>
    </citation>
    <scope>NUCLEOTIDE SEQUENCE [LARGE SCALE GENOMIC DNA]</scope>
    <source>
        <strain evidence="4 5">DSM 24875</strain>
    </source>
</reference>
<sequence length="344" mass="35628">MKANRRFARFLRVAPTLALASAASAAAVPASAETLTAQDILEQFNDVFTTTFTSGHDVQGRSVAGTITGGAQFYTQGYGGDAPPGSDFQAVNAVDTTAGCNGCKINNGGSLNTTGTNAASFIFNGGGSAKQNEPAFVMSDFTVPLNALESTLSGLAANNVNPTDTNQYYFDANHVYNDGIAVFSVSASTLQTAATIGVDVGSASTVVINVTGSSGFGFTPQANFTYGGSVSSQKTVAQHVIWNFEDAGSLSMDRDWSGAFLAGRAAVSNSVSIDGFLYAYSFNGSGELHDWPFAGVLPPTGVPEPSTWAMLIAGLAGAVFVGRRRPRDPDRVRPNALPGTLRLT</sequence>
<dbReference type="InterPro" id="IPR013424">
    <property type="entry name" value="Ice-binding_C"/>
</dbReference>
<accession>A0A366FC64</accession>
<evidence type="ECO:0000259" key="2">
    <source>
        <dbReference type="Pfam" id="PF07589"/>
    </source>
</evidence>
<dbReference type="AlphaFoldDB" id="A0A366FC64"/>
<dbReference type="RefSeq" id="WP_113889907.1">
    <property type="nucleotide sequence ID" value="NZ_QNRK01000014.1"/>
</dbReference>
<name>A0A366FC64_9HYPH</name>
<dbReference type="InterPro" id="IPR026588">
    <property type="entry name" value="Choice_anch_A"/>
</dbReference>
<dbReference type="Pfam" id="PF20597">
    <property type="entry name" value="pAdhesive_15"/>
    <property type="match status" value="1"/>
</dbReference>
<comment type="caution">
    <text evidence="4">The sequence shown here is derived from an EMBL/GenBank/DDBJ whole genome shotgun (WGS) entry which is preliminary data.</text>
</comment>
<proteinExistence type="predicted"/>
<dbReference type="NCBIfam" id="TIGR04215">
    <property type="entry name" value="choice_anch_A"/>
    <property type="match status" value="1"/>
</dbReference>
<feature type="domain" description="Choice-of-anchor A" evidence="3">
    <location>
        <begin position="39"/>
        <end position="289"/>
    </location>
</feature>
<feature type="chain" id="PRO_5016569582" evidence="1">
    <location>
        <begin position="33"/>
        <end position="344"/>
    </location>
</feature>
<dbReference type="NCBIfam" id="TIGR02595">
    <property type="entry name" value="PEP_CTERM"/>
    <property type="match status" value="1"/>
</dbReference>
<gene>
    <name evidence="4" type="ORF">DFR50_114104</name>
</gene>
<keyword evidence="1" id="KW-0732">Signal</keyword>
<dbReference type="Proteomes" id="UP000253529">
    <property type="component" value="Unassembled WGS sequence"/>
</dbReference>